<keyword evidence="3" id="KW-1185">Reference proteome</keyword>
<feature type="transmembrane region" description="Helical" evidence="1">
    <location>
        <begin position="12"/>
        <end position="36"/>
    </location>
</feature>
<proteinExistence type="predicted"/>
<feature type="transmembrane region" description="Helical" evidence="1">
    <location>
        <begin position="110"/>
        <end position="131"/>
    </location>
</feature>
<protein>
    <submittedName>
        <fullName evidence="2">Uncharacterized protein</fullName>
    </submittedName>
</protein>
<evidence type="ECO:0000313" key="3">
    <source>
        <dbReference type="Proteomes" id="UP001300502"/>
    </source>
</evidence>
<keyword evidence="1" id="KW-1133">Transmembrane helix</keyword>
<organism evidence="2 3">
    <name type="scientific">Galdieria yellowstonensis</name>
    <dbReference type="NCBI Taxonomy" id="3028027"/>
    <lineage>
        <taxon>Eukaryota</taxon>
        <taxon>Rhodophyta</taxon>
        <taxon>Bangiophyceae</taxon>
        <taxon>Galdieriales</taxon>
        <taxon>Galdieriaceae</taxon>
        <taxon>Galdieria</taxon>
    </lineage>
</organism>
<reference evidence="2 3" key="1">
    <citation type="submission" date="2022-07" db="EMBL/GenBank/DDBJ databases">
        <title>Genome-wide signatures of adaptation to extreme environments.</title>
        <authorList>
            <person name="Cho C.H."/>
            <person name="Yoon H.S."/>
        </authorList>
    </citation>
    <scope>NUCLEOTIDE SEQUENCE [LARGE SCALE GENOMIC DNA]</scope>
    <source>
        <strain evidence="2 3">108.79 E11</strain>
    </source>
</reference>
<dbReference type="EMBL" id="JANCYU010000018">
    <property type="protein sequence ID" value="KAK4523661.1"/>
    <property type="molecule type" value="Genomic_DNA"/>
</dbReference>
<accession>A0AAV9I8T7</accession>
<name>A0AAV9I8T7_9RHOD</name>
<feature type="transmembrane region" description="Helical" evidence="1">
    <location>
        <begin position="79"/>
        <end position="98"/>
    </location>
</feature>
<comment type="caution">
    <text evidence="2">The sequence shown here is derived from an EMBL/GenBank/DDBJ whole genome shotgun (WGS) entry which is preliminary data.</text>
</comment>
<keyword evidence="1" id="KW-0812">Transmembrane</keyword>
<gene>
    <name evidence="2" type="ORF">GAYE_PCTG71G1557</name>
</gene>
<sequence>MSRSSQVVVISNWAFVALLLGCVSELVFLFLCLVYVPASSNRAQGFLERLQLQTQLVLSGLQKKEAVEVLKSTVLSKDFWFPFFFYFVNFFLFPFIVASTLELSTPPHTYFLLTFALWRAGLLFLFSGFDHILAVEKQFDCRFVYFSSVGFLVLFFIECYVKNLCSVDNKKVKSQ</sequence>
<dbReference type="AlphaFoldDB" id="A0AAV9I8T7"/>
<evidence type="ECO:0000313" key="2">
    <source>
        <dbReference type="EMBL" id="KAK4523661.1"/>
    </source>
</evidence>
<keyword evidence="1" id="KW-0472">Membrane</keyword>
<evidence type="ECO:0000256" key="1">
    <source>
        <dbReference type="SAM" id="Phobius"/>
    </source>
</evidence>
<dbReference type="Proteomes" id="UP001300502">
    <property type="component" value="Unassembled WGS sequence"/>
</dbReference>
<dbReference type="PROSITE" id="PS51257">
    <property type="entry name" value="PROKAR_LIPOPROTEIN"/>
    <property type="match status" value="1"/>
</dbReference>
<feature type="transmembrane region" description="Helical" evidence="1">
    <location>
        <begin position="143"/>
        <end position="161"/>
    </location>
</feature>